<sequence>MNQAASDKVFLSLTDVIDQLGVGRSTIYREIAAGRLRTCKLGSRTLIHRTDFDDYCASLANTGGGSHCSASL</sequence>
<protein>
    <recommendedName>
        <fullName evidence="1">Helix-turn-helix domain-containing protein</fullName>
    </recommendedName>
</protein>
<dbReference type="Proteomes" id="UP001157355">
    <property type="component" value="Unassembled WGS sequence"/>
</dbReference>
<dbReference type="AlphaFoldDB" id="A0AA37U390"/>
<dbReference type="RefSeq" id="WP_284324910.1">
    <property type="nucleotide sequence ID" value="NZ_BSPP01000005.1"/>
</dbReference>
<comment type="caution">
    <text evidence="2">The sequence shown here is derived from an EMBL/GenBank/DDBJ whole genome shotgun (WGS) entry which is preliminary data.</text>
</comment>
<organism evidence="2 3">
    <name type="scientific">Cypionkella aquatica</name>
    <dbReference type="NCBI Taxonomy" id="1756042"/>
    <lineage>
        <taxon>Bacteria</taxon>
        <taxon>Pseudomonadati</taxon>
        <taxon>Pseudomonadota</taxon>
        <taxon>Alphaproteobacteria</taxon>
        <taxon>Rhodobacterales</taxon>
        <taxon>Paracoccaceae</taxon>
        <taxon>Cypionkella</taxon>
    </lineage>
</organism>
<dbReference type="NCBIfam" id="TIGR01764">
    <property type="entry name" value="excise"/>
    <property type="match status" value="1"/>
</dbReference>
<proteinExistence type="predicted"/>
<reference evidence="2 3" key="1">
    <citation type="journal article" date="2014" name="Int. J. Syst. Evol. Microbiol.">
        <title>Complete genome sequence of Corynebacterium casei LMG S-19264T (=DSM 44701T), isolated from a smear-ripened cheese.</title>
        <authorList>
            <consortium name="US DOE Joint Genome Institute (JGI-PGF)"/>
            <person name="Walter F."/>
            <person name="Albersmeier A."/>
            <person name="Kalinowski J."/>
            <person name="Ruckert C."/>
        </authorList>
    </citation>
    <scope>NUCLEOTIDE SEQUENCE [LARGE SCALE GENOMIC DNA]</scope>
    <source>
        <strain evidence="2 3">NBRC 111766</strain>
    </source>
</reference>
<evidence type="ECO:0000313" key="2">
    <source>
        <dbReference type="EMBL" id="GLS86694.1"/>
    </source>
</evidence>
<name>A0AA37U390_9RHOB</name>
<dbReference type="InterPro" id="IPR041657">
    <property type="entry name" value="HTH_17"/>
</dbReference>
<accession>A0AA37U390</accession>
<evidence type="ECO:0000313" key="3">
    <source>
        <dbReference type="Proteomes" id="UP001157355"/>
    </source>
</evidence>
<dbReference type="InterPro" id="IPR010093">
    <property type="entry name" value="SinI_DNA-bd"/>
</dbReference>
<dbReference type="GO" id="GO:0003677">
    <property type="term" value="F:DNA binding"/>
    <property type="evidence" value="ECO:0007669"/>
    <property type="project" value="InterPro"/>
</dbReference>
<dbReference type="EMBL" id="BSPP01000005">
    <property type="protein sequence ID" value="GLS86694.1"/>
    <property type="molecule type" value="Genomic_DNA"/>
</dbReference>
<evidence type="ECO:0000259" key="1">
    <source>
        <dbReference type="Pfam" id="PF12728"/>
    </source>
</evidence>
<keyword evidence="3" id="KW-1185">Reference proteome</keyword>
<gene>
    <name evidence="2" type="ORF">GCM10010873_16680</name>
</gene>
<dbReference type="Pfam" id="PF12728">
    <property type="entry name" value="HTH_17"/>
    <property type="match status" value="1"/>
</dbReference>
<feature type="domain" description="Helix-turn-helix" evidence="1">
    <location>
        <begin position="10"/>
        <end position="55"/>
    </location>
</feature>